<name>C2MDT3_9PORP</name>
<evidence type="ECO:0000256" key="1">
    <source>
        <dbReference type="SAM" id="SignalP"/>
    </source>
</evidence>
<keyword evidence="4" id="KW-1185">Reference proteome</keyword>
<evidence type="ECO:0000313" key="4">
    <source>
        <dbReference type="Proteomes" id="UP000003303"/>
    </source>
</evidence>
<feature type="chain" id="PRO_5002914690" evidence="1">
    <location>
        <begin position="20"/>
        <end position="145"/>
    </location>
</feature>
<evidence type="ECO:0000313" key="3">
    <source>
        <dbReference type="EMBL" id="EEK16135.1"/>
    </source>
</evidence>
<dbReference type="STRING" id="596327.PORUE0001_1365"/>
<accession>C2MDT3</accession>
<dbReference type="InterPro" id="IPR038670">
    <property type="entry name" value="HslJ-like_sf"/>
</dbReference>
<dbReference type="Pfam" id="PF03724">
    <property type="entry name" value="META"/>
    <property type="match status" value="1"/>
</dbReference>
<dbReference type="InterPro" id="IPR053147">
    <property type="entry name" value="Hsp_HslJ-like"/>
</dbReference>
<evidence type="ECO:0000259" key="2">
    <source>
        <dbReference type="Pfam" id="PF03724"/>
    </source>
</evidence>
<dbReference type="PANTHER" id="PTHR35535:SF1">
    <property type="entry name" value="HEAT SHOCK PROTEIN HSLJ"/>
    <property type="match status" value="1"/>
</dbReference>
<sequence>MKRIYFVALLLLTSLLCVSCGTCKSSNDVNLATLDGSSWVLTHMDGIKVNKDAIQTANINISKGRISGRAACNSYGAECLVYSDGRIKIGDITSTLMACDRLMYERIFLASLEEAKTFRMSGSNKLMLYSTHDASGQPSLTFKRK</sequence>
<protein>
    <submittedName>
        <fullName evidence="3">META domain protein</fullName>
    </submittedName>
</protein>
<gene>
    <name evidence="3" type="ORF">PORUE0001_1365</name>
</gene>
<dbReference type="Gene3D" id="2.40.128.270">
    <property type="match status" value="1"/>
</dbReference>
<proteinExistence type="predicted"/>
<comment type="caution">
    <text evidence="3">The sequence shown here is derived from an EMBL/GenBank/DDBJ whole genome shotgun (WGS) entry which is preliminary data.</text>
</comment>
<reference evidence="3 4" key="1">
    <citation type="submission" date="2009-04" db="EMBL/GenBank/DDBJ databases">
        <authorList>
            <person name="Sebastian Y."/>
            <person name="Madupu R."/>
            <person name="Durkin A.S."/>
            <person name="Torralba M."/>
            <person name="Methe B."/>
            <person name="Sutton G.G."/>
            <person name="Strausberg R.L."/>
            <person name="Nelson K.E."/>
        </authorList>
    </citation>
    <scope>NUCLEOTIDE SEQUENCE [LARGE SCALE GENOMIC DNA]</scope>
    <source>
        <strain evidence="3 4">60-3</strain>
    </source>
</reference>
<dbReference type="AlphaFoldDB" id="C2MDT3"/>
<dbReference type="EMBL" id="ACLR01000214">
    <property type="protein sequence ID" value="EEK16135.1"/>
    <property type="molecule type" value="Genomic_DNA"/>
</dbReference>
<feature type="domain" description="DUF306" evidence="2">
    <location>
        <begin position="32"/>
        <end position="142"/>
    </location>
</feature>
<feature type="signal peptide" evidence="1">
    <location>
        <begin position="1"/>
        <end position="19"/>
    </location>
</feature>
<dbReference type="OrthoDB" id="880459at2"/>
<keyword evidence="1" id="KW-0732">Signal</keyword>
<organism evidence="3 4">
    <name type="scientific">Porphyromonas uenonis 60-3</name>
    <dbReference type="NCBI Taxonomy" id="596327"/>
    <lineage>
        <taxon>Bacteria</taxon>
        <taxon>Pseudomonadati</taxon>
        <taxon>Bacteroidota</taxon>
        <taxon>Bacteroidia</taxon>
        <taxon>Bacteroidales</taxon>
        <taxon>Porphyromonadaceae</taxon>
        <taxon>Porphyromonas</taxon>
    </lineage>
</organism>
<dbReference type="eggNOG" id="COG3187">
    <property type="taxonomic scope" value="Bacteria"/>
</dbReference>
<dbReference type="PANTHER" id="PTHR35535">
    <property type="entry name" value="HEAT SHOCK PROTEIN HSLJ"/>
    <property type="match status" value="1"/>
</dbReference>
<dbReference type="InterPro" id="IPR005184">
    <property type="entry name" value="DUF306_Meta_HslJ"/>
</dbReference>
<dbReference type="Proteomes" id="UP000003303">
    <property type="component" value="Unassembled WGS sequence"/>
</dbReference>
<dbReference type="RefSeq" id="WP_007366052.1">
    <property type="nucleotide sequence ID" value="NZ_ACLR01000214.1"/>
</dbReference>